<organism evidence="3 4">
    <name type="scientific">Nostocoides australiense Ben110</name>
    <dbReference type="NCBI Taxonomy" id="1193182"/>
    <lineage>
        <taxon>Bacteria</taxon>
        <taxon>Bacillati</taxon>
        <taxon>Actinomycetota</taxon>
        <taxon>Actinomycetes</taxon>
        <taxon>Micrococcales</taxon>
        <taxon>Intrasporangiaceae</taxon>
        <taxon>Nostocoides</taxon>
    </lineage>
</organism>
<dbReference type="GO" id="GO:0016780">
    <property type="term" value="F:phosphotransferase activity, for other substituted phosphate groups"/>
    <property type="evidence" value="ECO:0007669"/>
    <property type="project" value="TreeGrafter"/>
</dbReference>
<dbReference type="InterPro" id="IPR003362">
    <property type="entry name" value="Bact_transf"/>
</dbReference>
<protein>
    <submittedName>
        <fullName evidence="3">Putative phosphotransferase involved in extracellular matrix synthesis</fullName>
        <ecNumber evidence="3">2.7.-.-</ecNumber>
    </submittedName>
</protein>
<dbReference type="PANTHER" id="PTHR30576">
    <property type="entry name" value="COLANIC BIOSYNTHESIS UDP-GLUCOSE LIPID CARRIER TRANSFERASE"/>
    <property type="match status" value="1"/>
</dbReference>
<dbReference type="OrthoDB" id="9808602at2"/>
<dbReference type="Proteomes" id="UP000035763">
    <property type="component" value="Unassembled WGS sequence"/>
</dbReference>
<feature type="domain" description="Bacterial sugar transferase" evidence="2">
    <location>
        <begin position="13"/>
        <end position="184"/>
    </location>
</feature>
<reference evidence="3 4" key="1">
    <citation type="journal article" date="2013" name="ISME J.">
        <title>A metabolic model for members of the genus Tetrasphaera involved in enhanced biological phosphorus removal.</title>
        <authorList>
            <person name="Kristiansen R."/>
            <person name="Nguyen H.T.T."/>
            <person name="Saunders A.M."/>
            <person name="Nielsen J.L."/>
            <person name="Wimmer R."/>
            <person name="Le V.Q."/>
            <person name="McIlroy S.J."/>
            <person name="Petrovski S."/>
            <person name="Seviour R.J."/>
            <person name="Calteau A."/>
            <person name="Nielsen K.L."/>
            <person name="Nielsen P.H."/>
        </authorList>
    </citation>
    <scope>NUCLEOTIDE SEQUENCE [LARGE SCALE GENOMIC DNA]</scope>
    <source>
        <strain evidence="3 4">Ben110</strain>
    </source>
</reference>
<evidence type="ECO:0000256" key="1">
    <source>
        <dbReference type="ARBA" id="ARBA00006464"/>
    </source>
</evidence>
<comment type="similarity">
    <text evidence="1">Belongs to the bacterial sugar transferase family.</text>
</comment>
<dbReference type="EC" id="2.7.-.-" evidence="3"/>
<accession>W6JUI3</accession>
<sequence length="227" mass="24569">MPHPEHRRYDALKRAIDVVASAAGLIVTAPLQLGTAAVVRATMGGPVFFRQDRPGRDGKIFELVKFRTMRHPDATHVTDADRLTTVGQVLRATSLDELPTLWNVLRGEMSLVGPRPLLVQYLPLYTPAQARRHEVRPGVTGLAQVSGRNAIGWEEKFALDVEYVDNRSLALDARIVWRTIATVFRRRGISAEGEATMGPFTGSRAAAGPAVEELASAVADPGEAAGA</sequence>
<comment type="caution">
    <text evidence="3">The sequence shown here is derived from an EMBL/GenBank/DDBJ whole genome shotgun (WGS) entry which is preliminary data.</text>
</comment>
<evidence type="ECO:0000259" key="2">
    <source>
        <dbReference type="Pfam" id="PF02397"/>
    </source>
</evidence>
<gene>
    <name evidence="3" type="primary">epsL</name>
    <name evidence="3" type="ORF">BN11_230004</name>
</gene>
<dbReference type="PANTHER" id="PTHR30576:SF8">
    <property type="entry name" value="UNDECAPRENYL-PHOSPHATE GALACTOSE PHOSPHOTRANSFERASE"/>
    <property type="match status" value="1"/>
</dbReference>
<evidence type="ECO:0000313" key="3">
    <source>
        <dbReference type="EMBL" id="CCH73048.1"/>
    </source>
</evidence>
<evidence type="ECO:0000313" key="4">
    <source>
        <dbReference type="Proteomes" id="UP000035763"/>
    </source>
</evidence>
<dbReference type="Pfam" id="PF02397">
    <property type="entry name" value="Bac_transf"/>
    <property type="match status" value="1"/>
</dbReference>
<proteinExistence type="inferred from homology"/>
<dbReference type="EMBL" id="CAJA01000146">
    <property type="protein sequence ID" value="CCH73048.1"/>
    <property type="molecule type" value="Genomic_DNA"/>
</dbReference>
<keyword evidence="3" id="KW-0808">Transferase</keyword>
<keyword evidence="4" id="KW-1185">Reference proteome</keyword>
<dbReference type="RefSeq" id="WP_048694064.1">
    <property type="nucleotide sequence ID" value="NZ_HG764815.1"/>
</dbReference>
<name>W6JUI3_9MICO</name>
<dbReference type="STRING" id="1193182.BN11_230004"/>
<dbReference type="AlphaFoldDB" id="W6JUI3"/>